<dbReference type="PANTHER" id="PTHR47642">
    <property type="entry name" value="ATP-DEPENDENT DNA HELICASE"/>
    <property type="match status" value="1"/>
</dbReference>
<name>A0A9N8V0H7_9GLOM</name>
<dbReference type="Proteomes" id="UP000789706">
    <property type="component" value="Unassembled WGS sequence"/>
</dbReference>
<gene>
    <name evidence="1" type="ORF">DEBURN_LOCUS277</name>
</gene>
<evidence type="ECO:0000313" key="1">
    <source>
        <dbReference type="EMBL" id="CAG8432953.1"/>
    </source>
</evidence>
<dbReference type="SUPFAM" id="SSF52540">
    <property type="entry name" value="P-loop containing nucleoside triphosphate hydrolases"/>
    <property type="match status" value="1"/>
</dbReference>
<protein>
    <submittedName>
        <fullName evidence="1">9871_t:CDS:1</fullName>
    </submittedName>
</protein>
<sequence>MNWPPIKKTKNTIQSKINTSNDLEKFFIDGKRASRKQFPLQNAFVLTSDKVQGLTLLQVTTSIDEFLFAEGQAYIAMSRATS</sequence>
<dbReference type="InterPro" id="IPR051055">
    <property type="entry name" value="PIF1_helicase"/>
</dbReference>
<dbReference type="OrthoDB" id="2428936at2759"/>
<proteinExistence type="predicted"/>
<dbReference type="AlphaFoldDB" id="A0A9N8V0H7"/>
<accession>A0A9N8V0H7</accession>
<organism evidence="1 2">
    <name type="scientific">Diversispora eburnea</name>
    <dbReference type="NCBI Taxonomy" id="1213867"/>
    <lineage>
        <taxon>Eukaryota</taxon>
        <taxon>Fungi</taxon>
        <taxon>Fungi incertae sedis</taxon>
        <taxon>Mucoromycota</taxon>
        <taxon>Glomeromycotina</taxon>
        <taxon>Glomeromycetes</taxon>
        <taxon>Diversisporales</taxon>
        <taxon>Diversisporaceae</taxon>
        <taxon>Diversispora</taxon>
    </lineage>
</organism>
<dbReference type="EMBL" id="CAJVPK010000008">
    <property type="protein sequence ID" value="CAG8432953.1"/>
    <property type="molecule type" value="Genomic_DNA"/>
</dbReference>
<keyword evidence="2" id="KW-1185">Reference proteome</keyword>
<comment type="caution">
    <text evidence="1">The sequence shown here is derived from an EMBL/GenBank/DDBJ whole genome shotgun (WGS) entry which is preliminary data.</text>
</comment>
<reference evidence="1" key="1">
    <citation type="submission" date="2021-06" db="EMBL/GenBank/DDBJ databases">
        <authorList>
            <person name="Kallberg Y."/>
            <person name="Tangrot J."/>
            <person name="Rosling A."/>
        </authorList>
    </citation>
    <scope>NUCLEOTIDE SEQUENCE</scope>
    <source>
        <strain evidence="1">AZ414A</strain>
    </source>
</reference>
<dbReference type="InterPro" id="IPR027417">
    <property type="entry name" value="P-loop_NTPase"/>
</dbReference>
<evidence type="ECO:0000313" key="2">
    <source>
        <dbReference type="Proteomes" id="UP000789706"/>
    </source>
</evidence>